<feature type="transmembrane region" description="Helical" evidence="2">
    <location>
        <begin position="151"/>
        <end position="169"/>
    </location>
</feature>
<keyword evidence="2" id="KW-1133">Transmembrane helix</keyword>
<feature type="transmembrane region" description="Helical" evidence="2">
    <location>
        <begin position="102"/>
        <end position="131"/>
    </location>
</feature>
<gene>
    <name evidence="4" type="ORF">EDD34_1337</name>
</gene>
<dbReference type="PANTHER" id="PTHR36927">
    <property type="entry name" value="BLR4337 PROTEIN"/>
    <property type="match status" value="1"/>
</dbReference>
<dbReference type="RefSeq" id="WP_123813860.1">
    <property type="nucleotide sequence ID" value="NZ_RKQZ01000001.1"/>
</dbReference>
<accession>A0A3N4YIY8</accession>
<evidence type="ECO:0000256" key="2">
    <source>
        <dbReference type="SAM" id="Phobius"/>
    </source>
</evidence>
<feature type="transmembrane region" description="Helical" evidence="2">
    <location>
        <begin position="236"/>
        <end position="258"/>
    </location>
</feature>
<dbReference type="InterPro" id="IPR050623">
    <property type="entry name" value="Glucan_succinyl_AcylTrfase"/>
</dbReference>
<dbReference type="EMBL" id="RKQZ01000001">
    <property type="protein sequence ID" value="RPF20733.1"/>
    <property type="molecule type" value="Genomic_DNA"/>
</dbReference>
<organism evidence="4 5">
    <name type="scientific">Myceligenerans xiligouense</name>
    <dbReference type="NCBI Taxonomy" id="253184"/>
    <lineage>
        <taxon>Bacteria</taxon>
        <taxon>Bacillati</taxon>
        <taxon>Actinomycetota</taxon>
        <taxon>Actinomycetes</taxon>
        <taxon>Micrococcales</taxon>
        <taxon>Promicromonosporaceae</taxon>
        <taxon>Myceligenerans</taxon>
    </lineage>
</organism>
<evidence type="ECO:0000256" key="1">
    <source>
        <dbReference type="SAM" id="MobiDB-lite"/>
    </source>
</evidence>
<dbReference type="AlphaFoldDB" id="A0A3N4YIY8"/>
<sequence length="436" mass="46539">MSTTPTRIPRESLTGTRLHGLDALRAGALLLGIVLHSILPFMPGMPWLVVDSQQSHAASVTAYVIHLFRMPLFMMLAGYFARMSLHRRGTRSFAADRLRRVALPLVVFWPAALGSLIALVLIGVVVGVTPAEPPGDGGGSGGLLQVLDDPAHLWFLWVLLEIYLIVLAVRAMARRFLGPDRATAVAERAGAALAGPAGVLLAAVPFAVTMVLQIAATSDDASGVVLDAGIANPTSFVPEPVGLIAYTGAFAVGWAFHARPDALAQVGRRRWPYLTVGVVTAAGGFLLTDPALNPPALLAAAVFAVAAWCLIYALLGLAMRFLSDERPAVRYLADASYWMYIAHLPLLVALEIPLADLGWPIAVKLLLTWAVSGVLLILSYHLLVRSTWIGRMLNGRKHPFTWTPLRRHPAPPSDTASAQGDPGETGSATRETGAHR</sequence>
<dbReference type="Pfam" id="PF01757">
    <property type="entry name" value="Acyl_transf_3"/>
    <property type="match status" value="1"/>
</dbReference>
<feature type="transmembrane region" description="Helical" evidence="2">
    <location>
        <begin position="21"/>
        <end position="42"/>
    </location>
</feature>
<dbReference type="OrthoDB" id="7375713at2"/>
<keyword evidence="5" id="KW-1185">Reference proteome</keyword>
<dbReference type="PANTHER" id="PTHR36927:SF1">
    <property type="entry name" value="MDO-LIKE PROTEIN"/>
    <property type="match status" value="1"/>
</dbReference>
<keyword evidence="2" id="KW-0472">Membrane</keyword>
<keyword evidence="2" id="KW-0812">Transmembrane</keyword>
<feature type="transmembrane region" description="Helical" evidence="2">
    <location>
        <begin position="361"/>
        <end position="383"/>
    </location>
</feature>
<feature type="transmembrane region" description="Helical" evidence="2">
    <location>
        <begin position="337"/>
        <end position="355"/>
    </location>
</feature>
<comment type="caution">
    <text evidence="4">The sequence shown here is derived from an EMBL/GenBank/DDBJ whole genome shotgun (WGS) entry which is preliminary data.</text>
</comment>
<protein>
    <submittedName>
        <fullName evidence="4">Glucan biosynthesis protein C</fullName>
    </submittedName>
</protein>
<evidence type="ECO:0000313" key="5">
    <source>
        <dbReference type="Proteomes" id="UP000280501"/>
    </source>
</evidence>
<feature type="region of interest" description="Disordered" evidence="1">
    <location>
        <begin position="403"/>
        <end position="436"/>
    </location>
</feature>
<feature type="transmembrane region" description="Helical" evidence="2">
    <location>
        <begin position="294"/>
        <end position="317"/>
    </location>
</feature>
<feature type="domain" description="Acyltransferase 3" evidence="3">
    <location>
        <begin position="19"/>
        <end position="377"/>
    </location>
</feature>
<evidence type="ECO:0000313" key="4">
    <source>
        <dbReference type="EMBL" id="RPF20733.1"/>
    </source>
</evidence>
<evidence type="ECO:0000259" key="3">
    <source>
        <dbReference type="Pfam" id="PF01757"/>
    </source>
</evidence>
<dbReference type="InterPro" id="IPR002656">
    <property type="entry name" value="Acyl_transf_3_dom"/>
</dbReference>
<feature type="transmembrane region" description="Helical" evidence="2">
    <location>
        <begin position="270"/>
        <end position="288"/>
    </location>
</feature>
<name>A0A3N4YIY8_9MICO</name>
<feature type="transmembrane region" description="Helical" evidence="2">
    <location>
        <begin position="62"/>
        <end position="81"/>
    </location>
</feature>
<feature type="transmembrane region" description="Helical" evidence="2">
    <location>
        <begin position="190"/>
        <end position="216"/>
    </location>
</feature>
<dbReference type="Proteomes" id="UP000280501">
    <property type="component" value="Unassembled WGS sequence"/>
</dbReference>
<dbReference type="GO" id="GO:0016747">
    <property type="term" value="F:acyltransferase activity, transferring groups other than amino-acyl groups"/>
    <property type="evidence" value="ECO:0007669"/>
    <property type="project" value="InterPro"/>
</dbReference>
<proteinExistence type="predicted"/>
<reference evidence="4 5" key="1">
    <citation type="submission" date="2018-11" db="EMBL/GenBank/DDBJ databases">
        <title>Sequencing the genomes of 1000 actinobacteria strains.</title>
        <authorList>
            <person name="Klenk H.-P."/>
        </authorList>
    </citation>
    <scope>NUCLEOTIDE SEQUENCE [LARGE SCALE GENOMIC DNA]</scope>
    <source>
        <strain evidence="4 5">DSM 15700</strain>
    </source>
</reference>